<evidence type="ECO:0000313" key="1">
    <source>
        <dbReference type="EMBL" id="MDV6226024.1"/>
    </source>
</evidence>
<dbReference type="RefSeq" id="WP_113153592.1">
    <property type="nucleotide sequence ID" value="NZ_JAWLIP010000002.1"/>
</dbReference>
<dbReference type="InterPro" id="IPR035959">
    <property type="entry name" value="RutC-like_sf"/>
</dbReference>
<protein>
    <submittedName>
        <fullName evidence="1">RidA family protein</fullName>
    </submittedName>
</protein>
<gene>
    <name evidence="1" type="ORF">R2G56_06965</name>
</gene>
<sequence>MGVSRDDRGGQRRLISTGSPFEKTAGYSRAVVDGDWCFVSGTTGYDYASMAMPDSLEEQTRNCLSTIRAALTEGGFELADVVRAHYYVTSRSYVSRVFPILGEAFGDIRPAATMIVCELNEPEMKIEIEVTALKRNRTASYGSSLAQSGRAD</sequence>
<dbReference type="InterPro" id="IPR006175">
    <property type="entry name" value="YjgF/YER057c/UK114"/>
</dbReference>
<dbReference type="EMBL" id="JAWLIP010000002">
    <property type="protein sequence ID" value="MDV6226024.1"/>
    <property type="molecule type" value="Genomic_DNA"/>
</dbReference>
<evidence type="ECO:0000313" key="2">
    <source>
        <dbReference type="Proteomes" id="UP001185659"/>
    </source>
</evidence>
<comment type="caution">
    <text evidence="1">The sequence shown here is derived from an EMBL/GenBank/DDBJ whole genome shotgun (WGS) entry which is preliminary data.</text>
</comment>
<organism evidence="1 2">
    <name type="scientific">Nitratireductor aquimarinus</name>
    <dbReference type="NCBI Taxonomy" id="889300"/>
    <lineage>
        <taxon>Bacteria</taxon>
        <taxon>Pseudomonadati</taxon>
        <taxon>Pseudomonadota</taxon>
        <taxon>Alphaproteobacteria</taxon>
        <taxon>Hyphomicrobiales</taxon>
        <taxon>Phyllobacteriaceae</taxon>
        <taxon>Nitratireductor</taxon>
    </lineage>
</organism>
<name>A0ABU4AII0_9HYPH</name>
<reference evidence="1 2" key="1">
    <citation type="submission" date="2023-10" db="EMBL/GenBank/DDBJ databases">
        <authorList>
            <person name="Venkata Ramana C."/>
            <person name="Sasikala C."/>
            <person name="Dhurka M."/>
        </authorList>
    </citation>
    <scope>NUCLEOTIDE SEQUENCE [LARGE SCALE GENOMIC DNA]</scope>
    <source>
        <strain evidence="1 2">KCTC 32151</strain>
    </source>
</reference>
<accession>A0ABU4AII0</accession>
<dbReference type="SUPFAM" id="SSF55298">
    <property type="entry name" value="YjgF-like"/>
    <property type="match status" value="1"/>
</dbReference>
<dbReference type="CDD" id="cd06154">
    <property type="entry name" value="YjgF_YER057c_UK114_like_6"/>
    <property type="match status" value="1"/>
</dbReference>
<dbReference type="Proteomes" id="UP001185659">
    <property type="component" value="Unassembled WGS sequence"/>
</dbReference>
<proteinExistence type="predicted"/>
<dbReference type="PANTHER" id="PTHR43857:SF1">
    <property type="entry name" value="YJGH FAMILY PROTEIN"/>
    <property type="match status" value="1"/>
</dbReference>
<dbReference type="Gene3D" id="3.30.1330.40">
    <property type="entry name" value="RutC-like"/>
    <property type="match status" value="1"/>
</dbReference>
<dbReference type="PANTHER" id="PTHR43857">
    <property type="entry name" value="BLR7761 PROTEIN"/>
    <property type="match status" value="1"/>
</dbReference>
<dbReference type="Pfam" id="PF01042">
    <property type="entry name" value="Ribonuc_L-PSP"/>
    <property type="match status" value="1"/>
</dbReference>
<keyword evidence="2" id="KW-1185">Reference proteome</keyword>